<dbReference type="AlphaFoldDB" id="A0A8K0WCK7"/>
<reference evidence="1" key="1">
    <citation type="journal article" date="2021" name="Nat. Commun.">
        <title>Genetic determinants of endophytism in the Arabidopsis root mycobiome.</title>
        <authorList>
            <person name="Mesny F."/>
            <person name="Miyauchi S."/>
            <person name="Thiergart T."/>
            <person name="Pickel B."/>
            <person name="Atanasova L."/>
            <person name="Karlsson M."/>
            <person name="Huettel B."/>
            <person name="Barry K.W."/>
            <person name="Haridas S."/>
            <person name="Chen C."/>
            <person name="Bauer D."/>
            <person name="Andreopoulos W."/>
            <person name="Pangilinan J."/>
            <person name="LaButti K."/>
            <person name="Riley R."/>
            <person name="Lipzen A."/>
            <person name="Clum A."/>
            <person name="Drula E."/>
            <person name="Henrissat B."/>
            <person name="Kohler A."/>
            <person name="Grigoriev I.V."/>
            <person name="Martin F.M."/>
            <person name="Hacquard S."/>
        </authorList>
    </citation>
    <scope>NUCLEOTIDE SEQUENCE</scope>
    <source>
        <strain evidence="1">MPI-SDFR-AT-0068</strain>
    </source>
</reference>
<gene>
    <name evidence="1" type="ORF">BKA59DRAFT_528388</name>
</gene>
<dbReference type="OrthoDB" id="409136at2759"/>
<dbReference type="EMBL" id="JAGPXF010000004">
    <property type="protein sequence ID" value="KAH7246547.1"/>
    <property type="molecule type" value="Genomic_DNA"/>
</dbReference>
<evidence type="ECO:0000313" key="1">
    <source>
        <dbReference type="EMBL" id="KAH7246547.1"/>
    </source>
</evidence>
<comment type="caution">
    <text evidence="1">The sequence shown here is derived from an EMBL/GenBank/DDBJ whole genome shotgun (WGS) entry which is preliminary data.</text>
</comment>
<keyword evidence="2" id="KW-1185">Reference proteome</keyword>
<dbReference type="Proteomes" id="UP000813427">
    <property type="component" value="Unassembled WGS sequence"/>
</dbReference>
<dbReference type="SUPFAM" id="SSF50494">
    <property type="entry name" value="Trypsin-like serine proteases"/>
    <property type="match status" value="1"/>
</dbReference>
<evidence type="ECO:0000313" key="2">
    <source>
        <dbReference type="Proteomes" id="UP000813427"/>
    </source>
</evidence>
<sequence length="880" mass="99894">MQGLTTSSPEPSSKISRWKHRILNLNPLRTEALYGYKERETPIGFKPDPKRTAFHIEYDSSSSSLQLQPLCDNNRCDGSAKPIDFKDTRRHVKNNPMEDIHGWRLTDDDRSKNAWESCKMSLLDQGQYKLNRYNPGDQSKDHTRSRAFISGPQPLWALRGFFIGPGTDCSPPYFTVLCSGENESKYLVDVIDKEIRGKGLHDWGVTRLPHVEICEYGSRSGSPENVDDAEPTSEMIYVEVHIIDGGLPSTIPNDAMVSSWTNQRHRCGVRFQATSDSNIIASGTMGGLVKVGGRLYGLTVAHVFHGSGRSQQNYSMSSLAGENFTIVQNQWREPRKESMLLDWALVELPGLEKPDDDPDTWDDVNLVRTMNGDFRPVWTTMELPGSGVYAVLATPGSTHCLRGILTGGEAIVNLQGSPAPYTTWVLHMEQPWLIQAGDSGSWALDAITGDLLGVLIAGCPELHEAYIIPAYHILSDIEKALGRKVRLPHCHQTQKQNQDILTNLERSVWEIQEEIVQVNSAAEMKNIERLADDLIEKSRLKPDNEPMMSFQPRNMESYWINRYGKRIHYQIEELMSMTRNSTGMDHLSRRAHVMWPYQDALSRPPLECYNSLSKMFRDLSQHRIIGSNVDLHMLTGLLWGHLVLGEQKFRSYIKIISTAGHNTFGVLSEEREAIDDFDCHRQMGLDLPRDRYYFEEVVDTLRLILEDTISRKKQWYSVSLPETVSFDPGLSGNITLFIAVLLSEQKDRVLVLAPPANLSAEGDEIPHLRLPYVRMDKGKDEESNLKMLLKDLVGLGDAMPLQTRRIELRQMSPIVWLEEHNQYVDLVIMEAILLQKDLERARTGSGEMAVVVVMENYNDWSDTVQRPFMPIFRESSALLN</sequence>
<organism evidence="1 2">
    <name type="scientific">Fusarium tricinctum</name>
    <dbReference type="NCBI Taxonomy" id="61284"/>
    <lineage>
        <taxon>Eukaryota</taxon>
        <taxon>Fungi</taxon>
        <taxon>Dikarya</taxon>
        <taxon>Ascomycota</taxon>
        <taxon>Pezizomycotina</taxon>
        <taxon>Sordariomycetes</taxon>
        <taxon>Hypocreomycetidae</taxon>
        <taxon>Hypocreales</taxon>
        <taxon>Nectriaceae</taxon>
        <taxon>Fusarium</taxon>
        <taxon>Fusarium tricinctum species complex</taxon>
    </lineage>
</organism>
<dbReference type="InterPro" id="IPR009003">
    <property type="entry name" value="Peptidase_S1_PA"/>
</dbReference>
<name>A0A8K0WCK7_9HYPO</name>
<accession>A0A8K0WCK7</accession>
<proteinExistence type="predicted"/>
<protein>
    <submittedName>
        <fullName evidence="1">Uncharacterized protein</fullName>
    </submittedName>
</protein>